<keyword evidence="4 10" id="KW-0288">FMN</keyword>
<keyword evidence="1 10" id="KW-0813">Transport</keyword>
<accession>A0ABS8G8D2</accession>
<comment type="cofactor">
    <cofactor evidence="10">
        <name>FMN</name>
        <dbReference type="ChEBI" id="CHEBI:58210"/>
    </cofactor>
</comment>
<evidence type="ECO:0000256" key="4">
    <source>
        <dbReference type="ARBA" id="ARBA00022643"/>
    </source>
</evidence>
<dbReference type="HAMAP" id="MF_00462">
    <property type="entry name" value="RsxD_RnfD"/>
    <property type="match status" value="1"/>
</dbReference>
<feature type="transmembrane region" description="Helical" evidence="10">
    <location>
        <begin position="218"/>
        <end position="234"/>
    </location>
</feature>
<feature type="transmembrane region" description="Helical" evidence="10">
    <location>
        <begin position="241"/>
        <end position="260"/>
    </location>
</feature>
<comment type="caution">
    <text evidence="11">The sequence shown here is derived from an EMBL/GenBank/DDBJ whole genome shotgun (WGS) entry which is preliminary data.</text>
</comment>
<dbReference type="RefSeq" id="WP_229160465.1">
    <property type="nucleotide sequence ID" value="NZ_JAJEWP010000002.1"/>
</dbReference>
<feature type="transmembrane region" description="Helical" evidence="10">
    <location>
        <begin position="298"/>
        <end position="316"/>
    </location>
</feature>
<proteinExistence type="inferred from homology"/>
<evidence type="ECO:0000313" key="11">
    <source>
        <dbReference type="EMBL" id="MCC2616793.1"/>
    </source>
</evidence>
<evidence type="ECO:0000256" key="10">
    <source>
        <dbReference type="HAMAP-Rule" id="MF_00462"/>
    </source>
</evidence>
<evidence type="ECO:0000256" key="8">
    <source>
        <dbReference type="ARBA" id="ARBA00022989"/>
    </source>
</evidence>
<evidence type="ECO:0000256" key="5">
    <source>
        <dbReference type="ARBA" id="ARBA00022692"/>
    </source>
</evidence>
<evidence type="ECO:0000256" key="7">
    <source>
        <dbReference type="ARBA" id="ARBA00022982"/>
    </source>
</evidence>
<feature type="modified residue" description="FMN phosphoryl threonine" evidence="10">
    <location>
        <position position="187"/>
    </location>
</feature>
<evidence type="ECO:0000313" key="12">
    <source>
        <dbReference type="Proteomes" id="UP001520878"/>
    </source>
</evidence>
<comment type="function">
    <text evidence="10">Part of a membrane-bound complex that couples electron transfer with translocation of ions across the membrane.</text>
</comment>
<name>A0ABS8G8D2_9ALTE</name>
<evidence type="ECO:0000256" key="6">
    <source>
        <dbReference type="ARBA" id="ARBA00022967"/>
    </source>
</evidence>
<feature type="transmembrane region" description="Helical" evidence="10">
    <location>
        <begin position="44"/>
        <end position="64"/>
    </location>
</feature>
<evidence type="ECO:0000256" key="3">
    <source>
        <dbReference type="ARBA" id="ARBA00022630"/>
    </source>
</evidence>
<keyword evidence="2 10" id="KW-0597">Phosphoprotein</keyword>
<keyword evidence="5 10" id="KW-0812">Transmembrane</keyword>
<gene>
    <name evidence="11" type="primary">rsxD</name>
    <name evidence="10" type="synonym">rnfD</name>
    <name evidence="11" type="ORF">LJ739_11115</name>
</gene>
<comment type="subcellular location">
    <subcellularLocation>
        <location evidence="10">Cell inner membrane</location>
        <topology evidence="10">Multi-pass membrane protein</topology>
    </subcellularLocation>
</comment>
<evidence type="ECO:0000256" key="9">
    <source>
        <dbReference type="ARBA" id="ARBA00023136"/>
    </source>
</evidence>
<organism evidence="11 12">
    <name type="scientific">Fluctibacter halophilus</name>
    <dbReference type="NCBI Taxonomy" id="226011"/>
    <lineage>
        <taxon>Bacteria</taxon>
        <taxon>Pseudomonadati</taxon>
        <taxon>Pseudomonadota</taxon>
        <taxon>Gammaproteobacteria</taxon>
        <taxon>Alteromonadales</taxon>
        <taxon>Alteromonadaceae</taxon>
        <taxon>Fluctibacter</taxon>
    </lineage>
</organism>
<keyword evidence="10" id="KW-1003">Cell membrane</keyword>
<dbReference type="NCBIfam" id="NF002011">
    <property type="entry name" value="PRK00816.1"/>
    <property type="match status" value="1"/>
</dbReference>
<dbReference type="InterPro" id="IPR004338">
    <property type="entry name" value="NqrB/RnfD"/>
</dbReference>
<feature type="transmembrane region" description="Helical" evidence="10">
    <location>
        <begin position="76"/>
        <end position="93"/>
    </location>
</feature>
<dbReference type="NCBIfam" id="TIGR01946">
    <property type="entry name" value="rnfD"/>
    <property type="match status" value="1"/>
</dbReference>
<keyword evidence="7 10" id="KW-0249">Electron transport</keyword>
<keyword evidence="9 10" id="KW-0472">Membrane</keyword>
<dbReference type="Pfam" id="PF03116">
    <property type="entry name" value="NQR2_RnfD_RnfE"/>
    <property type="match status" value="1"/>
</dbReference>
<sequence length="365" mass="40193">MKFAVASSPHHRAKRSTGDLMRLVMLATLPGVILQIWFFGWGNLVHFAIAGITAVVTEALILEVRKRDFERAIKDCSALLTALLLALCIPPFSPWWVSVIGTVFAIGIVKQLYGGLGYNVFNPAMAAYVMLLISFPVIMTGWLPPYSLTPVSHNPLDAAWIIFTGFTTDGYSLEQLRMGIDGHTMATPLDMVKTDLTQSLTVSESLARPEYADGLSTAWAWVNIGFLLGGLYLLKIRAIKWHIPVSMLAAMAIAAGILMLADSDRFTSPLFHLLSGGTMLGAFFIATDPVSASTTDRGRLWFGAGIGLWIVIIRTWGGYPDAIAFAVLVMNMAVPLIDYYTRPRTYGHRSEHKKVIRRQDEQEGK</sequence>
<dbReference type="EC" id="7.-.-.-" evidence="10"/>
<comment type="similarity">
    <text evidence="10">Belongs to the NqrB/RnfD family.</text>
</comment>
<evidence type="ECO:0000256" key="2">
    <source>
        <dbReference type="ARBA" id="ARBA00022553"/>
    </source>
</evidence>
<feature type="transmembrane region" description="Helical" evidence="10">
    <location>
        <begin position="125"/>
        <end position="143"/>
    </location>
</feature>
<feature type="transmembrane region" description="Helical" evidence="10">
    <location>
        <begin position="99"/>
        <end position="118"/>
    </location>
</feature>
<comment type="subunit">
    <text evidence="10">The complex is composed of six subunits: RnfA, RnfB, RnfC, RnfD, RnfE and RnfG.</text>
</comment>
<dbReference type="PANTHER" id="PTHR30578">
    <property type="entry name" value="ELECTRON TRANSPORT COMPLEX PROTEIN RNFD"/>
    <property type="match status" value="1"/>
</dbReference>
<feature type="transmembrane region" description="Helical" evidence="10">
    <location>
        <begin position="266"/>
        <end position="286"/>
    </location>
</feature>
<keyword evidence="8 10" id="KW-1133">Transmembrane helix</keyword>
<dbReference type="InterPro" id="IPR011303">
    <property type="entry name" value="RnfD_bac"/>
</dbReference>
<feature type="transmembrane region" description="Helical" evidence="10">
    <location>
        <begin position="20"/>
        <end position="38"/>
    </location>
</feature>
<reference evidence="11 12" key="1">
    <citation type="submission" date="2021-10" db="EMBL/GenBank/DDBJ databases">
        <title>Draft genome of Aestuariibacter halophilus JC2043.</title>
        <authorList>
            <person name="Emsley S.A."/>
            <person name="Pfannmuller K.M."/>
            <person name="Ushijima B."/>
            <person name="Saw J.H."/>
            <person name="Videau P."/>
        </authorList>
    </citation>
    <scope>NUCLEOTIDE SEQUENCE [LARGE SCALE GENOMIC DNA]</scope>
    <source>
        <strain evidence="11 12">JC2043</strain>
    </source>
</reference>
<protein>
    <recommendedName>
        <fullName evidence="10">Ion-translocating oxidoreductase complex subunit D</fullName>
        <ecNumber evidence="10">7.-.-.-</ecNumber>
    </recommendedName>
    <alternativeName>
        <fullName evidence="10">Rnf electron transport complex subunit D</fullName>
    </alternativeName>
</protein>
<keyword evidence="12" id="KW-1185">Reference proteome</keyword>
<feature type="transmembrane region" description="Helical" evidence="10">
    <location>
        <begin position="322"/>
        <end position="340"/>
    </location>
</feature>
<dbReference type="Proteomes" id="UP001520878">
    <property type="component" value="Unassembled WGS sequence"/>
</dbReference>
<keyword evidence="6 10" id="KW-1278">Translocase</keyword>
<evidence type="ECO:0000256" key="1">
    <source>
        <dbReference type="ARBA" id="ARBA00022448"/>
    </source>
</evidence>
<dbReference type="EMBL" id="JAJEWP010000002">
    <property type="protein sequence ID" value="MCC2616793.1"/>
    <property type="molecule type" value="Genomic_DNA"/>
</dbReference>
<dbReference type="PANTHER" id="PTHR30578:SF0">
    <property type="entry name" value="ION-TRANSLOCATING OXIDOREDUCTASE COMPLEX SUBUNIT D"/>
    <property type="match status" value="1"/>
</dbReference>
<keyword evidence="3 10" id="KW-0285">Flavoprotein</keyword>
<keyword evidence="10" id="KW-0997">Cell inner membrane</keyword>